<dbReference type="AlphaFoldDB" id="A0A8J7DWX9"/>
<dbReference type="RefSeq" id="WP_194029501.1">
    <property type="nucleotide sequence ID" value="NZ_JADEWZ010000014.1"/>
</dbReference>
<organism evidence="1 2">
    <name type="scientific">Lusitaniella coriacea LEGE 07157</name>
    <dbReference type="NCBI Taxonomy" id="945747"/>
    <lineage>
        <taxon>Bacteria</taxon>
        <taxon>Bacillati</taxon>
        <taxon>Cyanobacteriota</taxon>
        <taxon>Cyanophyceae</taxon>
        <taxon>Spirulinales</taxon>
        <taxon>Lusitaniellaceae</taxon>
        <taxon>Lusitaniella</taxon>
    </lineage>
</organism>
<gene>
    <name evidence="1" type="ORF">IQ249_10890</name>
</gene>
<name>A0A8J7DWX9_9CYAN</name>
<protein>
    <submittedName>
        <fullName evidence="1">Uncharacterized protein</fullName>
    </submittedName>
</protein>
<accession>A0A8J7DWX9</accession>
<reference evidence="1" key="1">
    <citation type="submission" date="2020-10" db="EMBL/GenBank/DDBJ databases">
        <authorList>
            <person name="Castelo-Branco R."/>
            <person name="Eusebio N."/>
            <person name="Adriana R."/>
            <person name="Vieira A."/>
            <person name="Brugerolle De Fraissinette N."/>
            <person name="Rezende De Castro R."/>
            <person name="Schneider M.P."/>
            <person name="Vasconcelos V."/>
            <person name="Leao P.N."/>
        </authorList>
    </citation>
    <scope>NUCLEOTIDE SEQUENCE</scope>
    <source>
        <strain evidence="1">LEGE 07157</strain>
    </source>
</reference>
<proteinExistence type="predicted"/>
<dbReference type="Proteomes" id="UP000654482">
    <property type="component" value="Unassembled WGS sequence"/>
</dbReference>
<evidence type="ECO:0000313" key="2">
    <source>
        <dbReference type="Proteomes" id="UP000654482"/>
    </source>
</evidence>
<evidence type="ECO:0000313" key="1">
    <source>
        <dbReference type="EMBL" id="MBE9116405.1"/>
    </source>
</evidence>
<dbReference type="EMBL" id="JADEWZ010000014">
    <property type="protein sequence ID" value="MBE9116405.1"/>
    <property type="molecule type" value="Genomic_DNA"/>
</dbReference>
<keyword evidence="2" id="KW-1185">Reference proteome</keyword>
<comment type="caution">
    <text evidence="1">The sequence shown here is derived from an EMBL/GenBank/DDBJ whole genome shotgun (WGS) entry which is preliminary data.</text>
</comment>
<sequence>MDEISTKLRKCNEKTRDYYWERIKILRDELSYKDHLWDIAPVEEKNKVIEERKKGIKQKYCTFFNCVDRFNKSNYPFEKSLSESWQSLYDFDELDCNLIENWCADAINTDYYESKKVQMKSARGAEKLVLKFYRDMEYSVEDTSIHQITGESETWKTGDIRIKDENNDLLCDVKNARKAVNSSAYSEFCVPSFKKNRGNDVLITAVLSPYLRQEFINGTREPKFPVENPIVLGEFESKKLFDLEAYFNDEMFCIGLFGGNVKSSYFPPWLFDYNERFYEKQNEVIFDFLKLEDSGIPDWEELEFLNNDNDVKVLPLFIASKRKIPDKWISYIPSWQIDFINLLIDMPTLKITLPYLFISLLKHFLLMLSCEDETYSPRQYIDLMYMNHTKDRSGHREFSEPPPSLPYSTAQQPLKLYDPLDIINALCKTLEILWDSREAISLSSFKIFYFNGKGLLKGKRDKDDQPKTILAYCGGQVEQRGNGKCGYKPLIIGKHKNCKSCGRLICPNKNCQYCSKDCKEYQRRKQKIKIG</sequence>